<dbReference type="Proteomes" id="UP000594014">
    <property type="component" value="Chromosome"/>
</dbReference>
<reference evidence="1" key="1">
    <citation type="submission" date="2019-08" db="EMBL/GenBank/DDBJ databases">
        <title>Genome sequence of Clostridiales bacterium MT110.</title>
        <authorList>
            <person name="Cao J."/>
        </authorList>
    </citation>
    <scope>NUCLEOTIDE SEQUENCE</scope>
    <source>
        <strain evidence="1">MT110</strain>
    </source>
</reference>
<name>A0ACD1A9X3_9FIRM</name>
<protein>
    <submittedName>
        <fullName evidence="1">Uncharacterized protein</fullName>
    </submittedName>
</protein>
<evidence type="ECO:0000313" key="1">
    <source>
        <dbReference type="EMBL" id="QOX63230.1"/>
    </source>
</evidence>
<dbReference type="EMBL" id="CP042469">
    <property type="protein sequence ID" value="QOX63230.1"/>
    <property type="molecule type" value="Genomic_DNA"/>
</dbReference>
<proteinExistence type="predicted"/>
<sequence>MPNLLNLSAKRSDKIVYGDNLKLIDKIDRTEQNGNMISIYASGNGKSYRFDFVRLTNGYDILLHESI</sequence>
<organism evidence="1 2">
    <name type="scientific">Anoxybacterium hadale</name>
    <dbReference type="NCBI Taxonomy" id="3408580"/>
    <lineage>
        <taxon>Bacteria</taxon>
        <taxon>Bacillati</taxon>
        <taxon>Bacillota</taxon>
        <taxon>Clostridia</taxon>
        <taxon>Peptostreptococcales</taxon>
        <taxon>Anaerovoracaceae</taxon>
        <taxon>Anoxybacterium</taxon>
    </lineage>
</organism>
<keyword evidence="2" id="KW-1185">Reference proteome</keyword>
<gene>
    <name evidence="1" type="ORF">FRZ06_07655</name>
</gene>
<evidence type="ECO:0000313" key="2">
    <source>
        <dbReference type="Proteomes" id="UP000594014"/>
    </source>
</evidence>
<accession>A0ACD1A9X3</accession>